<evidence type="ECO:0000256" key="1">
    <source>
        <dbReference type="SAM" id="MobiDB-lite"/>
    </source>
</evidence>
<dbReference type="InterPro" id="IPR046036">
    <property type="entry name" value="DUF5994"/>
</dbReference>
<comment type="caution">
    <text evidence="2">The sequence shown here is derived from an EMBL/GenBank/DDBJ whole genome shotgun (WGS) entry which is preliminary data.</text>
</comment>
<evidence type="ECO:0000313" key="2">
    <source>
        <dbReference type="EMBL" id="NGN69255.1"/>
    </source>
</evidence>
<dbReference type="Proteomes" id="UP000481583">
    <property type="component" value="Unassembled WGS sequence"/>
</dbReference>
<feature type="compositionally biased region" description="Pro residues" evidence="1">
    <location>
        <begin position="148"/>
        <end position="162"/>
    </location>
</feature>
<gene>
    <name evidence="2" type="ORF">G5C51_35885</name>
</gene>
<reference evidence="2 3" key="1">
    <citation type="submission" date="2020-02" db="EMBL/GenBank/DDBJ databases">
        <title>Whole-genome analyses of novel actinobacteria.</title>
        <authorList>
            <person name="Sahin N."/>
        </authorList>
    </citation>
    <scope>NUCLEOTIDE SEQUENCE [LARGE SCALE GENOMIC DNA]</scope>
    <source>
        <strain evidence="2 3">A7024</strain>
    </source>
</reference>
<keyword evidence="3" id="KW-1185">Reference proteome</keyword>
<organism evidence="2 3">
    <name type="scientific">Streptomyces coryli</name>
    <dbReference type="NCBI Taxonomy" id="1128680"/>
    <lineage>
        <taxon>Bacteria</taxon>
        <taxon>Bacillati</taxon>
        <taxon>Actinomycetota</taxon>
        <taxon>Actinomycetes</taxon>
        <taxon>Kitasatosporales</taxon>
        <taxon>Streptomycetaceae</taxon>
        <taxon>Streptomyces</taxon>
    </lineage>
</organism>
<dbReference type="AlphaFoldDB" id="A0A6G4UAI5"/>
<protein>
    <submittedName>
        <fullName evidence="2">Uncharacterized protein</fullName>
    </submittedName>
</protein>
<dbReference type="Pfam" id="PF19457">
    <property type="entry name" value="DUF5994"/>
    <property type="match status" value="1"/>
</dbReference>
<name>A0A6G4UAI5_9ACTN</name>
<proteinExistence type="predicted"/>
<dbReference type="EMBL" id="JAAKZV010000275">
    <property type="protein sequence ID" value="NGN69255.1"/>
    <property type="molecule type" value="Genomic_DNA"/>
</dbReference>
<evidence type="ECO:0000313" key="3">
    <source>
        <dbReference type="Proteomes" id="UP000481583"/>
    </source>
</evidence>
<sequence length="162" mass="16937">MLTDTGVQSALPGTAVLRLETTSNRTGTLDGAWWPRSRGIEGELPTLLTALTARLGPLARVGLDASAWDDAPRHVDVDGHSVRIDWSAVGDNTMIITRGRHDHFALLVIPPQAGTEAARAAMSMAVQPGQPMSAEHILTASGLSSRPSPTPPPPLSAPGMPA</sequence>
<feature type="region of interest" description="Disordered" evidence="1">
    <location>
        <begin position="138"/>
        <end position="162"/>
    </location>
</feature>
<accession>A0A6G4UAI5</accession>